<sequence>MRLEEHRPRYDSCGNPESGTTEKPALRRFGDTGREGDSNESPDPERSSSDWRPQAGKDIEKIFHGSEP</sequence>
<evidence type="ECO:0000313" key="2">
    <source>
        <dbReference type="EMBL" id="GEP61032.1"/>
    </source>
</evidence>
<accession>A0A512NQ39</accession>
<comment type="caution">
    <text evidence="2">The sequence shown here is derived from an EMBL/GenBank/DDBJ whole genome shotgun (WGS) entry which is preliminary data.</text>
</comment>
<protein>
    <submittedName>
        <fullName evidence="2">Uncharacterized protein</fullName>
    </submittedName>
</protein>
<evidence type="ECO:0000256" key="1">
    <source>
        <dbReference type="SAM" id="MobiDB-lite"/>
    </source>
</evidence>
<proteinExistence type="predicted"/>
<evidence type="ECO:0000313" key="3">
    <source>
        <dbReference type="Proteomes" id="UP000321058"/>
    </source>
</evidence>
<gene>
    <name evidence="2" type="ORF">RSO01_81980</name>
</gene>
<feature type="compositionally biased region" description="Basic and acidic residues" evidence="1">
    <location>
        <begin position="1"/>
        <end position="10"/>
    </location>
</feature>
<feature type="region of interest" description="Disordered" evidence="1">
    <location>
        <begin position="1"/>
        <end position="68"/>
    </location>
</feature>
<reference evidence="2 3" key="1">
    <citation type="submission" date="2019-07" db="EMBL/GenBank/DDBJ databases">
        <title>Whole genome shotgun sequence of Reyranella soli NBRC 108950.</title>
        <authorList>
            <person name="Hosoyama A."/>
            <person name="Uohara A."/>
            <person name="Ohji S."/>
            <person name="Ichikawa N."/>
        </authorList>
    </citation>
    <scope>NUCLEOTIDE SEQUENCE [LARGE SCALE GENOMIC DNA]</scope>
    <source>
        <strain evidence="2 3">NBRC 108950</strain>
    </source>
</reference>
<feature type="compositionally biased region" description="Basic and acidic residues" evidence="1">
    <location>
        <begin position="24"/>
        <end position="68"/>
    </location>
</feature>
<dbReference type="EMBL" id="BKAJ01000197">
    <property type="protein sequence ID" value="GEP61032.1"/>
    <property type="molecule type" value="Genomic_DNA"/>
</dbReference>
<dbReference type="AlphaFoldDB" id="A0A512NQ39"/>
<organism evidence="2 3">
    <name type="scientific">Reyranella soli</name>
    <dbReference type="NCBI Taxonomy" id="1230389"/>
    <lineage>
        <taxon>Bacteria</taxon>
        <taxon>Pseudomonadati</taxon>
        <taxon>Pseudomonadota</taxon>
        <taxon>Alphaproteobacteria</taxon>
        <taxon>Hyphomicrobiales</taxon>
        <taxon>Reyranellaceae</taxon>
        <taxon>Reyranella</taxon>
    </lineage>
</organism>
<name>A0A512NQ39_9HYPH</name>
<keyword evidence="3" id="KW-1185">Reference proteome</keyword>
<dbReference type="Proteomes" id="UP000321058">
    <property type="component" value="Unassembled WGS sequence"/>
</dbReference>